<organism evidence="1 2">
    <name type="scientific">Staphylococcus phage Twort (strain DSM 17442 / HER 48)</name>
    <name type="common">Bacteriophage Twort</name>
    <dbReference type="NCBI Taxonomy" id="2908167"/>
    <lineage>
        <taxon>Viruses</taxon>
        <taxon>Duplodnaviria</taxon>
        <taxon>Heunggongvirae</taxon>
        <taxon>Uroviricota</taxon>
        <taxon>Caudoviricetes</taxon>
        <taxon>Herelleviridae</taxon>
        <taxon>Twortvirinae</taxon>
        <taxon>Twortvirus</taxon>
        <taxon>Twortvirus twort</taxon>
    </lineage>
</organism>
<dbReference type="InterPro" id="IPR036249">
    <property type="entry name" value="Thioredoxin-like_sf"/>
</dbReference>
<dbReference type="InterPro" id="IPR046698">
    <property type="entry name" value="PedC-like"/>
</dbReference>
<accession>A0A6H0X5G4</accession>
<proteinExistence type="predicted"/>
<gene>
    <name evidence="1" type="ORF">TwortDSMZ_144</name>
</gene>
<dbReference type="Proteomes" id="UP000503318">
    <property type="component" value="Segment"/>
</dbReference>
<reference evidence="1 2" key="1">
    <citation type="submission" date="2020-03" db="EMBL/GenBank/DDBJ databases">
        <title>Variable regions in the genome of staphylococcal bacteriophage Twort.</title>
        <authorList>
            <person name="Glowacka-Rutkowska A."/>
            <person name="Gawor J."/>
            <person name="Lobocka M."/>
        </authorList>
    </citation>
    <scope>NUCLEOTIDE SEQUENCE [LARGE SCALE GENOMIC DNA]</scope>
</reference>
<dbReference type="Pfam" id="PF20207">
    <property type="entry name" value="DUF6568"/>
    <property type="match status" value="1"/>
</dbReference>
<evidence type="ECO:0000313" key="2">
    <source>
        <dbReference type="Proteomes" id="UP000503318"/>
    </source>
</evidence>
<name>A0A6H0X5G4_BPTWO</name>
<dbReference type="OrthoDB" id="16684at10239"/>
<dbReference type="RefSeq" id="YP_238604.1">
    <property type="nucleotide sequence ID" value="NC_007021.1"/>
</dbReference>
<protein>
    <submittedName>
        <fullName evidence="1">Thioredoxin-like protein</fullName>
    </submittedName>
</protein>
<dbReference type="SMR" id="A0A6H0X5G4"/>
<sequence>MEEVKSLLDLNVQVRQKKDAIALLTQNNCGKCEILKQVIPHLNLAKPLFVLNLDGKDADREQIINHFDLMSTPVLVGYKDGELVKKFEDDVTPQQLQELEDL</sequence>
<dbReference type="EMBL" id="MT151386">
    <property type="protein sequence ID" value="QIW89143.1"/>
    <property type="molecule type" value="Genomic_DNA"/>
</dbReference>
<organismHost>
    <name type="scientific">Twortvirus twort</name>
    <dbReference type="NCBI Taxonomy" id="55510"/>
</organismHost>
<evidence type="ECO:0000313" key="1">
    <source>
        <dbReference type="EMBL" id="QIW89143.1"/>
    </source>
</evidence>
<dbReference type="Gene3D" id="3.40.30.10">
    <property type="entry name" value="Glutaredoxin"/>
    <property type="match status" value="1"/>
</dbReference>
<dbReference type="KEGG" id="vg:5130419"/>
<dbReference type="SUPFAM" id="SSF52833">
    <property type="entry name" value="Thioredoxin-like"/>
    <property type="match status" value="1"/>
</dbReference>